<accession>A0ABT0I3Y6</accession>
<protein>
    <submittedName>
        <fullName evidence="1">Uncharacterized protein</fullName>
    </submittedName>
</protein>
<sequence length="491" mass="53269">MPSAKEVLNRLLDKVAVSTVSNSALVGSVAKAVVAEEKDRRKKYEAMAAEAKTQGRRVGEPPVELRRKQGLRPFPDTELGANVSLQYIQVLHHLARSMALTQRGASRGLAEHWGSLKYLQALEPQKGSLLWLSAEGKRIVRHYKSSQSEELGQAFAVTLAETVLRRRFPGHSISIIHSDTVLRAGWALKNAELEKGQGKDHNVGYRYRPDFLAEIWQPGRPSLVIPLTCRGNHSGRSKSHEQLASSAAYVDGLHIGPAGETPGLLFSMELPLEGPLAVHALHAPGAGGWLDSSGEGAATGIDWDGTPWRKNLFPGIRMPQSGDDEPVPVPGCHIAAADFAFFQRVIAQTGAAGLTAFAGAGRATGRLLTKRQGGEFFSKTFEHPAATSVQDADHDLLGEHFAGTDHIFRLNGDRVEAFTGLQTDLFRCLVKRGSEDEGLPRPEVEKAREVIHARLGASPRTGWDKEWGGPVSVHQDGTVLALRLVKVRKSG</sequence>
<gene>
    <name evidence="1" type="ORF">M1O15_01125</name>
</gene>
<proteinExistence type="predicted"/>
<evidence type="ECO:0000313" key="2">
    <source>
        <dbReference type="Proteomes" id="UP001522868"/>
    </source>
</evidence>
<keyword evidence="2" id="KW-1185">Reference proteome</keyword>
<dbReference type="Proteomes" id="UP001522868">
    <property type="component" value="Unassembled WGS sequence"/>
</dbReference>
<reference evidence="1 2" key="1">
    <citation type="submission" date="2022-04" db="EMBL/GenBank/DDBJ databases">
        <title>Streptomyces sp. nov. LCR6-01 isolated from Lichen of Dirinaria sp.</title>
        <authorList>
            <person name="Kanchanasin P."/>
            <person name="Tanasupawat S."/>
            <person name="Phongsopitanun W."/>
        </authorList>
    </citation>
    <scope>NUCLEOTIDE SEQUENCE [LARGE SCALE GENOMIC DNA]</scope>
    <source>
        <strain evidence="1 2">LCR6-01</strain>
    </source>
</reference>
<organism evidence="1 2">
    <name type="scientific">Streptomyces lichenis</name>
    <dbReference type="NCBI Taxonomy" id="2306967"/>
    <lineage>
        <taxon>Bacteria</taxon>
        <taxon>Bacillati</taxon>
        <taxon>Actinomycetota</taxon>
        <taxon>Actinomycetes</taxon>
        <taxon>Kitasatosporales</taxon>
        <taxon>Streptomycetaceae</taxon>
        <taxon>Streptomyces</taxon>
    </lineage>
</organism>
<comment type="caution">
    <text evidence="1">The sequence shown here is derived from an EMBL/GenBank/DDBJ whole genome shotgun (WGS) entry which is preliminary data.</text>
</comment>
<dbReference type="RefSeq" id="WP_248631336.1">
    <property type="nucleotide sequence ID" value="NZ_JALPTH010000001.1"/>
</dbReference>
<name>A0ABT0I3Y6_9ACTN</name>
<evidence type="ECO:0000313" key="1">
    <source>
        <dbReference type="EMBL" id="MCK8676037.1"/>
    </source>
</evidence>
<dbReference type="EMBL" id="JALPTH010000001">
    <property type="protein sequence ID" value="MCK8676037.1"/>
    <property type="molecule type" value="Genomic_DNA"/>
</dbReference>